<evidence type="ECO:0000313" key="3">
    <source>
        <dbReference type="Proteomes" id="UP001291653"/>
    </source>
</evidence>
<dbReference type="RefSeq" id="WP_323450226.1">
    <property type="nucleotide sequence ID" value="NZ_BSBI01000013.1"/>
</dbReference>
<comment type="caution">
    <text evidence="2">The sequence shown here is derived from an EMBL/GenBank/DDBJ whole genome shotgun (WGS) entry which is preliminary data.</text>
</comment>
<sequence>MTGLERRELREGAAGFALRRGELALTLPDSVDSPRGADGFTHEDALLDALAATGPREWSEPQTQGVRAALFQRLASLGDGLIRVSEHDPHPLDWETADAPRAAYTAIPGSLNTPQARLVPERPQPPGRWHEVM</sequence>
<dbReference type="Proteomes" id="UP001291653">
    <property type="component" value="Unassembled WGS sequence"/>
</dbReference>
<evidence type="ECO:0000256" key="1">
    <source>
        <dbReference type="SAM" id="MobiDB-lite"/>
    </source>
</evidence>
<evidence type="ECO:0000313" key="2">
    <source>
        <dbReference type="EMBL" id="GLF98243.1"/>
    </source>
</evidence>
<accession>A0ABQ5P6X9</accession>
<name>A0ABQ5P6X9_9ACTN</name>
<dbReference type="EMBL" id="BSBI01000013">
    <property type="protein sequence ID" value="GLF98243.1"/>
    <property type="molecule type" value="Genomic_DNA"/>
</dbReference>
<proteinExistence type="predicted"/>
<keyword evidence="3" id="KW-1185">Reference proteome</keyword>
<protein>
    <submittedName>
        <fullName evidence="2">Uncharacterized protein</fullName>
    </submittedName>
</protein>
<feature type="region of interest" description="Disordered" evidence="1">
    <location>
        <begin position="108"/>
        <end position="133"/>
    </location>
</feature>
<organism evidence="2 3">
    <name type="scientific">Streptomyces yaizuensis</name>
    <dbReference type="NCBI Taxonomy" id="2989713"/>
    <lineage>
        <taxon>Bacteria</taxon>
        <taxon>Bacillati</taxon>
        <taxon>Actinomycetota</taxon>
        <taxon>Actinomycetes</taxon>
        <taxon>Kitasatosporales</taxon>
        <taxon>Streptomycetaceae</taxon>
        <taxon>Streptomyces</taxon>
    </lineage>
</organism>
<reference evidence="2 3" key="1">
    <citation type="submission" date="2022-10" db="EMBL/GenBank/DDBJ databases">
        <title>Draft genome sequence of Streptomyces sp. YSPA8.</title>
        <authorList>
            <person name="Moriuchi R."/>
            <person name="Dohra H."/>
            <person name="Yamamura H."/>
            <person name="Kodani S."/>
        </authorList>
    </citation>
    <scope>NUCLEOTIDE SEQUENCE [LARGE SCALE GENOMIC DNA]</scope>
    <source>
        <strain evidence="2 3">YSPA8</strain>
    </source>
</reference>
<gene>
    <name evidence="2" type="ORF">SYYSPA8_28120</name>
</gene>